<dbReference type="Pfam" id="PF08241">
    <property type="entry name" value="Methyltransf_11"/>
    <property type="match status" value="1"/>
</dbReference>
<gene>
    <name evidence="2" type="ORF">SAMN04488564_11734</name>
</gene>
<sequence>MVGVDPVNGMLTMAKALVPTAVLHRSTAERLPVDTGAIDLVLSTTSFGHWSDQAAGLAEVARVLGDGGRCHIAELKPARLFRRMFFRLPEFRTPEQMRLLVEGAGLVCDEATTFGNNIVLTVATTRTVRRI</sequence>
<keyword evidence="2" id="KW-0489">Methyltransferase</keyword>
<dbReference type="SUPFAM" id="SSF53335">
    <property type="entry name" value="S-adenosyl-L-methionine-dependent methyltransferases"/>
    <property type="match status" value="1"/>
</dbReference>
<reference evidence="3" key="1">
    <citation type="submission" date="2016-10" db="EMBL/GenBank/DDBJ databases">
        <authorList>
            <person name="Varghese N."/>
            <person name="Submissions S."/>
        </authorList>
    </citation>
    <scope>NUCLEOTIDE SEQUENCE [LARGE SCALE GENOMIC DNA]</scope>
    <source>
        <strain evidence="3">DSM 44232</strain>
    </source>
</reference>
<name>A0A1I6FGP0_9PSEU</name>
<protein>
    <submittedName>
        <fullName evidence="2">Methyltransferase domain-containing protein</fullName>
    </submittedName>
</protein>
<proteinExistence type="predicted"/>
<dbReference type="Proteomes" id="UP000198583">
    <property type="component" value="Unassembled WGS sequence"/>
</dbReference>
<dbReference type="InterPro" id="IPR013216">
    <property type="entry name" value="Methyltransf_11"/>
</dbReference>
<dbReference type="GO" id="GO:0008757">
    <property type="term" value="F:S-adenosylmethionine-dependent methyltransferase activity"/>
    <property type="evidence" value="ECO:0007669"/>
    <property type="project" value="InterPro"/>
</dbReference>
<dbReference type="GO" id="GO:0032259">
    <property type="term" value="P:methylation"/>
    <property type="evidence" value="ECO:0007669"/>
    <property type="project" value="UniProtKB-KW"/>
</dbReference>
<evidence type="ECO:0000313" key="2">
    <source>
        <dbReference type="EMBL" id="SFR29110.1"/>
    </source>
</evidence>
<evidence type="ECO:0000259" key="1">
    <source>
        <dbReference type="Pfam" id="PF08241"/>
    </source>
</evidence>
<keyword evidence="2" id="KW-0808">Transferase</keyword>
<organism evidence="2 3">
    <name type="scientific">Lentzea waywayandensis</name>
    <dbReference type="NCBI Taxonomy" id="84724"/>
    <lineage>
        <taxon>Bacteria</taxon>
        <taxon>Bacillati</taxon>
        <taxon>Actinomycetota</taxon>
        <taxon>Actinomycetes</taxon>
        <taxon>Pseudonocardiales</taxon>
        <taxon>Pseudonocardiaceae</taxon>
        <taxon>Lentzea</taxon>
    </lineage>
</organism>
<dbReference type="STRING" id="84724.SAMN04488564_11734"/>
<dbReference type="Gene3D" id="3.40.50.150">
    <property type="entry name" value="Vaccinia Virus protein VP39"/>
    <property type="match status" value="1"/>
</dbReference>
<dbReference type="InterPro" id="IPR029063">
    <property type="entry name" value="SAM-dependent_MTases_sf"/>
</dbReference>
<accession>A0A1I6FGP0</accession>
<dbReference type="EMBL" id="FOYL01000017">
    <property type="protein sequence ID" value="SFR29110.1"/>
    <property type="molecule type" value="Genomic_DNA"/>
</dbReference>
<feature type="domain" description="Methyltransferase type 11" evidence="1">
    <location>
        <begin position="2"/>
        <end position="71"/>
    </location>
</feature>
<evidence type="ECO:0000313" key="3">
    <source>
        <dbReference type="Proteomes" id="UP000198583"/>
    </source>
</evidence>
<keyword evidence="3" id="KW-1185">Reference proteome</keyword>
<dbReference type="AlphaFoldDB" id="A0A1I6FGP0"/>